<gene>
    <name evidence="1" type="ORF">PSON_ATCC_30995.1.T0130362</name>
</gene>
<proteinExistence type="predicted"/>
<organism evidence="1 2">
    <name type="scientific">Paramecium sonneborni</name>
    <dbReference type="NCBI Taxonomy" id="65129"/>
    <lineage>
        <taxon>Eukaryota</taxon>
        <taxon>Sar</taxon>
        <taxon>Alveolata</taxon>
        <taxon>Ciliophora</taxon>
        <taxon>Intramacronucleata</taxon>
        <taxon>Oligohymenophorea</taxon>
        <taxon>Peniculida</taxon>
        <taxon>Parameciidae</taxon>
        <taxon>Paramecium</taxon>
    </lineage>
</organism>
<evidence type="ECO:0000313" key="1">
    <source>
        <dbReference type="EMBL" id="CAD8059609.1"/>
    </source>
</evidence>
<dbReference type="AlphaFoldDB" id="A0A8S1KW18"/>
<name>A0A8S1KW18_9CILI</name>
<protein>
    <submittedName>
        <fullName evidence="1">Uncharacterized protein</fullName>
    </submittedName>
</protein>
<dbReference type="EMBL" id="CAJJDN010000013">
    <property type="protein sequence ID" value="CAD8059609.1"/>
    <property type="molecule type" value="Genomic_DNA"/>
</dbReference>
<sequence length="258" mass="30909">MKQTQQNRMLYKLLQSKSLRSMFSPGKESIITDPNRVKEKCLKHNLKARFSFNNQQLCEICAIQCAYDHQQLQHIKSGMILQPFQELKNGVSNNEIPILSEKVKDLKNCKQKQSILMQFTNQLETVQNKVKSLCEQVNIINTYGIQRYQEQQIKSICRKLEYTLLEVIRNRQSISNYNYDQLQIRLNNYQDDIQLMKKDIEDNLESIINKMEMIPLSEIIHKYQMKLDFYERECNQKKHLFQQILNMFYIELQRLSKQ</sequence>
<reference evidence="1" key="1">
    <citation type="submission" date="2021-01" db="EMBL/GenBank/DDBJ databases">
        <authorList>
            <consortium name="Genoscope - CEA"/>
            <person name="William W."/>
        </authorList>
    </citation>
    <scope>NUCLEOTIDE SEQUENCE</scope>
</reference>
<evidence type="ECO:0000313" key="2">
    <source>
        <dbReference type="Proteomes" id="UP000692954"/>
    </source>
</evidence>
<keyword evidence="2" id="KW-1185">Reference proteome</keyword>
<dbReference type="OrthoDB" id="287580at2759"/>
<accession>A0A8S1KW18</accession>
<comment type="caution">
    <text evidence="1">The sequence shown here is derived from an EMBL/GenBank/DDBJ whole genome shotgun (WGS) entry which is preliminary data.</text>
</comment>
<dbReference type="Proteomes" id="UP000692954">
    <property type="component" value="Unassembled WGS sequence"/>
</dbReference>